<evidence type="ECO:0000313" key="19">
    <source>
        <dbReference type="Proteomes" id="UP000823641"/>
    </source>
</evidence>
<dbReference type="InterPro" id="IPR002734">
    <property type="entry name" value="RibDG_C"/>
</dbReference>
<keyword evidence="12" id="KW-0511">Multifunctional enzyme</keyword>
<comment type="catalytic activity">
    <reaction evidence="13">
        <text>2,5-diamino-6-hydroxy-4-(5-phosphoribosylamino)-pyrimidine + H2O + H(+) = 5-amino-6-(5-phospho-D-ribosylamino)uracil + NH4(+)</text>
        <dbReference type="Rhea" id="RHEA:21868"/>
        <dbReference type="ChEBI" id="CHEBI:15377"/>
        <dbReference type="ChEBI" id="CHEBI:15378"/>
        <dbReference type="ChEBI" id="CHEBI:28938"/>
        <dbReference type="ChEBI" id="CHEBI:58453"/>
        <dbReference type="ChEBI" id="CHEBI:58614"/>
        <dbReference type="EC" id="3.5.4.26"/>
    </reaction>
</comment>
<feature type="binding site" evidence="15">
    <location>
        <position position="203"/>
    </location>
    <ligand>
        <name>substrate</name>
    </ligand>
</feature>
<dbReference type="PANTHER" id="PTHR38011">
    <property type="entry name" value="DIHYDROFOLATE REDUCTASE FAMILY PROTEIN (AFU_ORTHOLOGUE AFUA_8G06820)"/>
    <property type="match status" value="1"/>
</dbReference>
<dbReference type="InterPro" id="IPR002125">
    <property type="entry name" value="CMP_dCMP_dom"/>
</dbReference>
<evidence type="ECO:0000256" key="9">
    <source>
        <dbReference type="ARBA" id="ARBA00022833"/>
    </source>
</evidence>
<dbReference type="AlphaFoldDB" id="A0A9D9HS12"/>
<dbReference type="InterPro" id="IPR004794">
    <property type="entry name" value="Eubact_RibD"/>
</dbReference>
<protein>
    <recommendedName>
        <fullName evidence="13">Riboflavin biosynthesis protein RibD</fullName>
    </recommendedName>
    <domain>
        <recommendedName>
            <fullName evidence="13">Diaminohydroxyphosphoribosylaminopyrimidine deaminase</fullName>
            <shortName evidence="13">DRAP deaminase</shortName>
            <ecNumber evidence="13">3.5.4.26</ecNumber>
        </recommendedName>
        <alternativeName>
            <fullName evidence="13">Riboflavin-specific deaminase</fullName>
        </alternativeName>
    </domain>
    <domain>
        <recommendedName>
            <fullName evidence="13">5-amino-6-(5-phosphoribosylamino)uracil reductase</fullName>
            <ecNumber evidence="13">1.1.1.193</ecNumber>
        </recommendedName>
        <alternativeName>
            <fullName evidence="13">HTP reductase</fullName>
        </alternativeName>
    </domain>
</protein>
<dbReference type="GO" id="GO:0008835">
    <property type="term" value="F:diaminohydroxyphosphoribosylaminopyrimidine deaminase activity"/>
    <property type="evidence" value="ECO:0007669"/>
    <property type="project" value="UniProtKB-EC"/>
</dbReference>
<comment type="cofactor">
    <cofactor evidence="13 16">
        <name>Zn(2+)</name>
        <dbReference type="ChEBI" id="CHEBI:29105"/>
    </cofactor>
    <text evidence="13 16">Binds 1 zinc ion.</text>
</comment>
<evidence type="ECO:0000256" key="12">
    <source>
        <dbReference type="ARBA" id="ARBA00023268"/>
    </source>
</evidence>
<dbReference type="CDD" id="cd01284">
    <property type="entry name" value="Riboflavin_deaminase-reductase"/>
    <property type="match status" value="1"/>
</dbReference>
<keyword evidence="6 13" id="KW-0686">Riboflavin biosynthesis</keyword>
<keyword evidence="10 13" id="KW-0521">NADP</keyword>
<feature type="binding site" evidence="15">
    <location>
        <position position="211"/>
    </location>
    <ligand>
        <name>substrate</name>
    </ligand>
</feature>
<evidence type="ECO:0000256" key="11">
    <source>
        <dbReference type="ARBA" id="ARBA00023002"/>
    </source>
</evidence>
<dbReference type="InterPro" id="IPR024072">
    <property type="entry name" value="DHFR-like_dom_sf"/>
</dbReference>
<feature type="binding site" evidence="16">
    <location>
        <position position="78"/>
    </location>
    <ligand>
        <name>Zn(2+)</name>
        <dbReference type="ChEBI" id="CHEBI:29105"/>
        <note>catalytic</note>
    </ligand>
</feature>
<dbReference type="SUPFAM" id="SSF53927">
    <property type="entry name" value="Cytidine deaminase-like"/>
    <property type="match status" value="1"/>
</dbReference>
<evidence type="ECO:0000256" key="2">
    <source>
        <dbReference type="ARBA" id="ARBA00004882"/>
    </source>
</evidence>
<feature type="binding site" evidence="15">
    <location>
        <position position="191"/>
    </location>
    <ligand>
        <name>substrate</name>
    </ligand>
</feature>
<keyword evidence="8 13" id="KW-0378">Hydrolase</keyword>
<name>A0A9D9HS12_9BACT</name>
<evidence type="ECO:0000256" key="13">
    <source>
        <dbReference type="PIRNR" id="PIRNR006769"/>
    </source>
</evidence>
<keyword evidence="9 13" id="KW-0862">Zinc</keyword>
<dbReference type="Pfam" id="PF01872">
    <property type="entry name" value="RibD_C"/>
    <property type="match status" value="1"/>
</dbReference>
<dbReference type="GO" id="GO:0009231">
    <property type="term" value="P:riboflavin biosynthetic process"/>
    <property type="evidence" value="ECO:0007669"/>
    <property type="project" value="UniProtKB-KW"/>
</dbReference>
<proteinExistence type="inferred from homology"/>
<evidence type="ECO:0000313" key="18">
    <source>
        <dbReference type="EMBL" id="MBO8459171.1"/>
    </source>
</evidence>
<evidence type="ECO:0000256" key="1">
    <source>
        <dbReference type="ARBA" id="ARBA00002151"/>
    </source>
</evidence>
<organism evidence="18 19">
    <name type="scientific">Candidatus Gallipaludibacter merdavium</name>
    <dbReference type="NCBI Taxonomy" id="2840839"/>
    <lineage>
        <taxon>Bacteria</taxon>
        <taxon>Pseudomonadati</taxon>
        <taxon>Bacteroidota</taxon>
        <taxon>Bacteroidia</taxon>
        <taxon>Bacteroidales</taxon>
        <taxon>Candidatus Gallipaludibacter</taxon>
    </lineage>
</organism>
<evidence type="ECO:0000256" key="8">
    <source>
        <dbReference type="ARBA" id="ARBA00022801"/>
    </source>
</evidence>
<dbReference type="SUPFAM" id="SSF53597">
    <property type="entry name" value="Dihydrofolate reductase-like"/>
    <property type="match status" value="1"/>
</dbReference>
<dbReference type="PANTHER" id="PTHR38011:SF7">
    <property type="entry name" value="2,5-DIAMINO-6-RIBOSYLAMINO-4(3H)-PYRIMIDINONE 5'-PHOSPHATE REDUCTASE"/>
    <property type="match status" value="1"/>
</dbReference>
<evidence type="ECO:0000256" key="5">
    <source>
        <dbReference type="ARBA" id="ARBA00007417"/>
    </source>
</evidence>
<dbReference type="PROSITE" id="PS51747">
    <property type="entry name" value="CYT_DCMP_DEAMINASES_2"/>
    <property type="match status" value="1"/>
</dbReference>
<evidence type="ECO:0000256" key="14">
    <source>
        <dbReference type="PIRSR" id="PIRSR006769-1"/>
    </source>
</evidence>
<dbReference type="InterPro" id="IPR016192">
    <property type="entry name" value="APOBEC/CMP_deaminase_Zn-bd"/>
</dbReference>
<evidence type="ECO:0000256" key="10">
    <source>
        <dbReference type="ARBA" id="ARBA00022857"/>
    </source>
</evidence>
<keyword evidence="7 13" id="KW-0479">Metal-binding</keyword>
<dbReference type="Pfam" id="PF00383">
    <property type="entry name" value="dCMP_cyt_deam_1"/>
    <property type="match status" value="1"/>
</dbReference>
<dbReference type="Gene3D" id="3.40.430.10">
    <property type="entry name" value="Dihydrofolate Reductase, subunit A"/>
    <property type="match status" value="1"/>
</dbReference>
<feature type="binding site" evidence="15">
    <location>
        <begin position="292"/>
        <end position="298"/>
    </location>
    <ligand>
        <name>NADP(+)</name>
        <dbReference type="ChEBI" id="CHEBI:58349"/>
    </ligand>
</feature>
<feature type="binding site" evidence="16">
    <location>
        <position position="87"/>
    </location>
    <ligand>
        <name>Zn(2+)</name>
        <dbReference type="ChEBI" id="CHEBI:29105"/>
        <note>catalytic</note>
    </ligand>
</feature>
<dbReference type="GO" id="GO:0008270">
    <property type="term" value="F:zinc ion binding"/>
    <property type="evidence" value="ECO:0007669"/>
    <property type="project" value="InterPro"/>
</dbReference>
<dbReference type="FunFam" id="3.40.140.10:FF:000025">
    <property type="entry name" value="Riboflavin biosynthesis protein RibD"/>
    <property type="match status" value="1"/>
</dbReference>
<feature type="domain" description="CMP/dCMP-type deaminase" evidence="17">
    <location>
        <begin position="2"/>
        <end position="126"/>
    </location>
</feature>
<feature type="active site" description="Proton donor" evidence="14">
    <location>
        <position position="53"/>
    </location>
</feature>
<dbReference type="InterPro" id="IPR016193">
    <property type="entry name" value="Cytidine_deaminase-like"/>
</dbReference>
<dbReference type="NCBIfam" id="TIGR00326">
    <property type="entry name" value="eubact_ribD"/>
    <property type="match status" value="1"/>
</dbReference>
<feature type="binding site" evidence="15">
    <location>
        <position position="157"/>
    </location>
    <ligand>
        <name>NADP(+)</name>
        <dbReference type="ChEBI" id="CHEBI:58349"/>
    </ligand>
</feature>
<dbReference type="EC" id="1.1.1.193" evidence="13"/>
<feature type="binding site" evidence="16">
    <location>
        <position position="51"/>
    </location>
    <ligand>
        <name>Zn(2+)</name>
        <dbReference type="ChEBI" id="CHEBI:29105"/>
        <note>catalytic</note>
    </ligand>
</feature>
<dbReference type="Gene3D" id="3.40.140.10">
    <property type="entry name" value="Cytidine Deaminase, domain 2"/>
    <property type="match status" value="1"/>
</dbReference>
<accession>A0A9D9HS12</accession>
<comment type="pathway">
    <text evidence="3 13">Cofactor biosynthesis; riboflavin biosynthesis; 5-amino-6-(D-ribitylamino)uracil from GTP: step 3/4.</text>
</comment>
<evidence type="ECO:0000256" key="16">
    <source>
        <dbReference type="PIRSR" id="PIRSR006769-3"/>
    </source>
</evidence>
<keyword evidence="11 13" id="KW-0560">Oxidoreductase</keyword>
<dbReference type="PIRSF" id="PIRSF006769">
    <property type="entry name" value="RibD"/>
    <property type="match status" value="1"/>
</dbReference>
<comment type="caution">
    <text evidence="18">The sequence shown here is derived from an EMBL/GenBank/DDBJ whole genome shotgun (WGS) entry which is preliminary data.</text>
</comment>
<comment type="similarity">
    <text evidence="4 13">In the N-terminal section; belongs to the cytidine and deoxycytidylate deaminase family.</text>
</comment>
<feature type="binding site" evidence="15">
    <location>
        <position position="171"/>
    </location>
    <ligand>
        <name>substrate</name>
    </ligand>
</feature>
<evidence type="ECO:0000256" key="6">
    <source>
        <dbReference type="ARBA" id="ARBA00022619"/>
    </source>
</evidence>
<evidence type="ECO:0000256" key="4">
    <source>
        <dbReference type="ARBA" id="ARBA00005259"/>
    </source>
</evidence>
<comment type="catalytic activity">
    <reaction evidence="13">
        <text>5-amino-6-(5-phospho-D-ribitylamino)uracil + NADP(+) = 5-amino-6-(5-phospho-D-ribosylamino)uracil + NADPH + H(+)</text>
        <dbReference type="Rhea" id="RHEA:17845"/>
        <dbReference type="ChEBI" id="CHEBI:15378"/>
        <dbReference type="ChEBI" id="CHEBI:57783"/>
        <dbReference type="ChEBI" id="CHEBI:58349"/>
        <dbReference type="ChEBI" id="CHEBI:58421"/>
        <dbReference type="ChEBI" id="CHEBI:58453"/>
        <dbReference type="EC" id="1.1.1.193"/>
    </reaction>
</comment>
<comment type="similarity">
    <text evidence="5 13">In the C-terminal section; belongs to the HTP reductase family.</text>
</comment>
<gene>
    <name evidence="18" type="primary">ribD</name>
    <name evidence="18" type="ORF">IAA73_02405</name>
</gene>
<feature type="binding site" evidence="15">
    <location>
        <position position="290"/>
    </location>
    <ligand>
        <name>substrate</name>
    </ligand>
</feature>
<reference evidence="18" key="1">
    <citation type="submission" date="2020-10" db="EMBL/GenBank/DDBJ databases">
        <authorList>
            <person name="Gilroy R."/>
        </authorList>
    </citation>
    <scope>NUCLEOTIDE SEQUENCE</scope>
    <source>
        <strain evidence="18">G3-3990</strain>
    </source>
</reference>
<dbReference type="EMBL" id="JADIMG010000026">
    <property type="protein sequence ID" value="MBO8459171.1"/>
    <property type="molecule type" value="Genomic_DNA"/>
</dbReference>
<sequence length="347" mass="38998">MDIDDLYMGRCLQLAKNGIRDVAPNPMVGAVIVHNGKIIGEGYHRKCGQAHAEPNAIASVKDEYLLEQSTLYVSLEPCSHYGKTPPCAELIIKKRIPRVVIGMEDPNPLVAGKGIQMLRQAGVEVTVGVLEQQCRQLNKRFICYHEKKRPYIILKWAQSADFKIDVCRQSSSESVAVISNTITKQLVHKMRAENMAIMVGTHTALLDNPSLRTTRWNGNNPLRVVIDKQLRLPENSKLLQPIAPTLVFTEKAAYPFETSAELCQIDFAGNAWQQMLDELFRRKIHSLIVEGGTVLLDSLLQIGLWDEIHVETSPCLLGKGVEAPRIALLPDIEEFYDGHAIRYYYNK</sequence>
<evidence type="ECO:0000256" key="15">
    <source>
        <dbReference type="PIRSR" id="PIRSR006769-2"/>
    </source>
</evidence>
<reference evidence="18" key="2">
    <citation type="journal article" date="2021" name="PeerJ">
        <title>Extensive microbial diversity within the chicken gut microbiome revealed by metagenomics and culture.</title>
        <authorList>
            <person name="Gilroy R."/>
            <person name="Ravi A."/>
            <person name="Getino M."/>
            <person name="Pursley I."/>
            <person name="Horton D.L."/>
            <person name="Alikhan N.F."/>
            <person name="Baker D."/>
            <person name="Gharbi K."/>
            <person name="Hall N."/>
            <person name="Watson M."/>
            <person name="Adriaenssens E.M."/>
            <person name="Foster-Nyarko E."/>
            <person name="Jarju S."/>
            <person name="Secka A."/>
            <person name="Antonio M."/>
            <person name="Oren A."/>
            <person name="Chaudhuri R.R."/>
            <person name="La Ragione R."/>
            <person name="Hildebrand F."/>
            <person name="Pallen M.J."/>
        </authorList>
    </citation>
    <scope>NUCLEOTIDE SEQUENCE</scope>
    <source>
        <strain evidence="18">G3-3990</strain>
    </source>
</reference>
<dbReference type="EC" id="3.5.4.26" evidence="13"/>
<dbReference type="Proteomes" id="UP000823641">
    <property type="component" value="Unassembled WGS sequence"/>
</dbReference>
<evidence type="ECO:0000256" key="7">
    <source>
        <dbReference type="ARBA" id="ARBA00022723"/>
    </source>
</evidence>
<evidence type="ECO:0000259" key="17">
    <source>
        <dbReference type="PROSITE" id="PS51747"/>
    </source>
</evidence>
<comment type="pathway">
    <text evidence="2 13">Cofactor biosynthesis; riboflavin biosynthesis; 5-amino-6-(D-ribitylamino)uracil from GTP: step 2/4.</text>
</comment>
<dbReference type="PROSITE" id="PS00903">
    <property type="entry name" value="CYT_DCMP_DEAMINASES_1"/>
    <property type="match status" value="1"/>
</dbReference>
<comment type="function">
    <text evidence="1 13">Converts 2,5-diamino-6-(ribosylamino)-4(3h)-pyrimidinone 5'-phosphate into 5-amino-6-(ribosylamino)-2,4(1h,3h)-pyrimidinedione 5'-phosphate.</text>
</comment>
<feature type="binding site" evidence="15">
    <location>
        <position position="207"/>
    </location>
    <ligand>
        <name>NADP(+)</name>
        <dbReference type="ChEBI" id="CHEBI:58349"/>
    </ligand>
</feature>
<dbReference type="InterPro" id="IPR050765">
    <property type="entry name" value="Riboflavin_Biosynth_HTPR"/>
</dbReference>
<evidence type="ECO:0000256" key="3">
    <source>
        <dbReference type="ARBA" id="ARBA00004910"/>
    </source>
</evidence>
<dbReference type="GO" id="GO:0008703">
    <property type="term" value="F:5-amino-6-(5-phosphoribosylamino)uracil reductase activity"/>
    <property type="evidence" value="ECO:0007669"/>
    <property type="project" value="UniProtKB-EC"/>
</dbReference>